<dbReference type="Pfam" id="PF12974">
    <property type="entry name" value="Phosphonate-bd"/>
    <property type="match status" value="1"/>
</dbReference>
<dbReference type="PANTHER" id="PTHR35841:SF1">
    <property type="entry name" value="PHOSPHONATES-BINDING PERIPLASMIC PROTEIN"/>
    <property type="match status" value="1"/>
</dbReference>
<name>A0AAE4V0H4_9NOCA</name>
<evidence type="ECO:0000313" key="2">
    <source>
        <dbReference type="Proteomes" id="UP001185863"/>
    </source>
</evidence>
<reference evidence="1" key="1">
    <citation type="submission" date="2023-10" db="EMBL/GenBank/DDBJ databases">
        <title>Development of a sustainable strategy for remediation of hydrocarbon-contaminated territories based on the waste exchange concept.</title>
        <authorList>
            <person name="Krivoruchko A."/>
        </authorList>
    </citation>
    <scope>NUCLEOTIDE SEQUENCE</scope>
    <source>
        <strain evidence="1">IEGM 68</strain>
    </source>
</reference>
<dbReference type="RefSeq" id="WP_213572161.1">
    <property type="nucleotide sequence ID" value="NZ_JAWLUP010000051.1"/>
</dbReference>
<dbReference type="EMBL" id="JAWLUP010000051">
    <property type="protein sequence ID" value="MDV7266531.1"/>
    <property type="molecule type" value="Genomic_DNA"/>
</dbReference>
<dbReference type="PANTHER" id="PTHR35841">
    <property type="entry name" value="PHOSPHONATES-BINDING PERIPLASMIC PROTEIN"/>
    <property type="match status" value="1"/>
</dbReference>
<comment type="caution">
    <text evidence="1">The sequence shown here is derived from an EMBL/GenBank/DDBJ whole genome shotgun (WGS) entry which is preliminary data.</text>
</comment>
<evidence type="ECO:0000313" key="1">
    <source>
        <dbReference type="EMBL" id="MDV7266531.1"/>
    </source>
</evidence>
<dbReference type="Proteomes" id="UP001185863">
    <property type="component" value="Unassembled WGS sequence"/>
</dbReference>
<proteinExistence type="predicted"/>
<sequence>MTRPLIVGAVAYTPNVVPIWEGIRDYFRDTDAETDFVLYSNYGRQVEALIAGHVDIAWNTNLAYVRTIMQTDGHATPLAQRDTDTTFSTVFVAPPGSSITGPGEFAGTRLALGSADSAHAAILPLHYLAQAGVPPTELSITRFDSDIGKHGDTGRSELDAVAAVLAGEADVAAIGIGTWNAMGTGDLMPGALEAVWQTPEYCHCMFTAMDTLPADRYTPWVETLLDMDWDIPEHRKILELEGLHHWVRPHLDGYETLFAAVEEQGVDPRW</sequence>
<dbReference type="AlphaFoldDB" id="A0AAE4V0H4"/>
<dbReference type="SUPFAM" id="SSF53850">
    <property type="entry name" value="Periplasmic binding protein-like II"/>
    <property type="match status" value="1"/>
</dbReference>
<organism evidence="1 2">
    <name type="scientific">Rhodococcus oxybenzonivorans</name>
    <dbReference type="NCBI Taxonomy" id="1990687"/>
    <lineage>
        <taxon>Bacteria</taxon>
        <taxon>Bacillati</taxon>
        <taxon>Actinomycetota</taxon>
        <taxon>Actinomycetes</taxon>
        <taxon>Mycobacteriales</taxon>
        <taxon>Nocardiaceae</taxon>
        <taxon>Rhodococcus</taxon>
    </lineage>
</organism>
<dbReference type="Gene3D" id="3.40.190.10">
    <property type="entry name" value="Periplasmic binding protein-like II"/>
    <property type="match status" value="2"/>
</dbReference>
<gene>
    <name evidence="1" type="ORF">R4315_18540</name>
</gene>
<accession>A0AAE4V0H4</accession>
<protein>
    <submittedName>
        <fullName evidence="1">PhnD/SsuA/transferrin family substrate-binding protein</fullName>
    </submittedName>
</protein>